<dbReference type="FunFam" id="2.30.29.170:FF:000004">
    <property type="entry name" value="EF-hand domain containing 2"/>
    <property type="match status" value="1"/>
</dbReference>
<gene>
    <name evidence="10" type="primary">EFHC2</name>
    <name evidence="10" type="ORF">NPIL_442861</name>
</gene>
<evidence type="ECO:0000313" key="11">
    <source>
        <dbReference type="Proteomes" id="UP000887013"/>
    </source>
</evidence>
<organism evidence="10 11">
    <name type="scientific">Nephila pilipes</name>
    <name type="common">Giant wood spider</name>
    <name type="synonym">Nephila maculata</name>
    <dbReference type="NCBI Taxonomy" id="299642"/>
    <lineage>
        <taxon>Eukaryota</taxon>
        <taxon>Metazoa</taxon>
        <taxon>Ecdysozoa</taxon>
        <taxon>Arthropoda</taxon>
        <taxon>Chelicerata</taxon>
        <taxon>Arachnida</taxon>
        <taxon>Araneae</taxon>
        <taxon>Araneomorphae</taxon>
        <taxon>Entelegynae</taxon>
        <taxon>Araneoidea</taxon>
        <taxon>Nephilidae</taxon>
        <taxon>Nephila</taxon>
    </lineage>
</organism>
<keyword evidence="5" id="KW-0969">Cilium</keyword>
<dbReference type="OrthoDB" id="6360546at2759"/>
<keyword evidence="6" id="KW-0206">Cytoskeleton</keyword>
<dbReference type="InterPro" id="IPR002048">
    <property type="entry name" value="EF_hand_dom"/>
</dbReference>
<feature type="domain" description="DM10" evidence="9">
    <location>
        <begin position="55"/>
        <end position="158"/>
    </location>
</feature>
<evidence type="ECO:0000313" key="10">
    <source>
        <dbReference type="EMBL" id="GFS41557.1"/>
    </source>
</evidence>
<keyword evidence="7" id="KW-0966">Cell projection</keyword>
<dbReference type="Proteomes" id="UP000887013">
    <property type="component" value="Unassembled WGS sequence"/>
</dbReference>
<reference evidence="10" key="1">
    <citation type="submission" date="2020-08" db="EMBL/GenBank/DDBJ databases">
        <title>Multicomponent nature underlies the extraordinary mechanical properties of spider dragline silk.</title>
        <authorList>
            <person name="Kono N."/>
            <person name="Nakamura H."/>
            <person name="Mori M."/>
            <person name="Yoshida Y."/>
            <person name="Ohtoshi R."/>
            <person name="Malay A.D."/>
            <person name="Moran D.A.P."/>
            <person name="Tomita M."/>
            <person name="Numata K."/>
            <person name="Arakawa K."/>
        </authorList>
    </citation>
    <scope>NUCLEOTIDE SEQUENCE</scope>
</reference>
<feature type="domain" description="EF-hand" evidence="8">
    <location>
        <begin position="573"/>
        <end position="608"/>
    </location>
</feature>
<dbReference type="InterPro" id="IPR006602">
    <property type="entry name" value="DM10_dom"/>
</dbReference>
<dbReference type="EMBL" id="BMAW01043876">
    <property type="protein sequence ID" value="GFS41557.1"/>
    <property type="molecule type" value="Genomic_DNA"/>
</dbReference>
<evidence type="ECO:0000256" key="2">
    <source>
        <dbReference type="ARBA" id="ARBA00022490"/>
    </source>
</evidence>
<dbReference type="SUPFAM" id="SSF47473">
    <property type="entry name" value="EF-hand"/>
    <property type="match status" value="1"/>
</dbReference>
<dbReference type="PANTHER" id="PTHR12086">
    <property type="entry name" value="EF-HAND DOMAIN C-TERMINAL CONTAINING PROTEIN"/>
    <property type="match status" value="1"/>
</dbReference>
<proteinExistence type="predicted"/>
<feature type="domain" description="DM10" evidence="9">
    <location>
        <begin position="444"/>
        <end position="552"/>
    </location>
</feature>
<evidence type="ECO:0000256" key="1">
    <source>
        <dbReference type="ARBA" id="ARBA00004611"/>
    </source>
</evidence>
<evidence type="ECO:0000259" key="8">
    <source>
        <dbReference type="PROSITE" id="PS50222"/>
    </source>
</evidence>
<evidence type="ECO:0000256" key="4">
    <source>
        <dbReference type="ARBA" id="ARBA00022846"/>
    </source>
</evidence>
<comment type="subcellular location">
    <subcellularLocation>
        <location evidence="1">Cytoplasm</location>
        <location evidence="1">Cytoskeleton</location>
        <location evidence="1">Flagellum axoneme</location>
    </subcellularLocation>
</comment>
<sequence length="772" mass="90289">MRSTRLPLIPGHTNHARRTRRILPRVGAFFQPVDPPGDPTYMKFLNDRNIFKKTNAFVLTFHASFDNRGEPPRDRMKYRNCHVLYFVEDGTIKVYEPKQRNSGTDQGCLVSRNLIPKPDGGFYCLDDLRIGETVIFFGKSFKLLDCDPFTKRFLTEMGYRPNIPESQFVDPVTEDRIQEDMPRTNIRRPTEKSHKGEVFLNNFPNALHFYCIYTRSETQFEEKRYVSLYYHLYDGRIKIIDDEKLRNYQELLRVGGHDSYLLLKPTHIPKTLRNLSVDNIGNGQAILNNSGTTGDTRLPNWVMMNQMQKRSTFLIDANPPKDGNKQDFYGAEDLELGKTIDVFGAKIFLYDCDEFTKQFYKHNYGKEFVPVTLPELKRFKYQKLVYPQEFVKPVDSLISCYKSGPSSGYKSDTNPYDVFCVSPNKGGYSENFLKFLLNCRDGVEGNILRFLCNILTDESPKKHCLFVISFYLQDDTIEITKFDPDLTQGLRSGEKQVYRRKVTKPTTGPLNCNDCLYQKTDFYIGNIICVNTDQYYILNADEYTLEYMEKHSDVFQHSNSQFSMNKFRHFLREKASSLKAAFETVDVSKKGMVSYNDFRFIIRQHLQQEESLSIPEQEIITIARFSCLNEYTGYIFSDLVSRVQAELKKQRFQDFNKLKDQFELLGIQCGNRTGFFSASHVYRVLFSFPLNISKDLLKCFIFKFPKKDDMIDYLKILECLDYIKHPSEEPNNIPYAINLNWKQVETVKNIDKIDYLIFLQNLTRENCPECDF</sequence>
<dbReference type="AlphaFoldDB" id="A0A8X6IFW7"/>
<evidence type="ECO:0000259" key="9">
    <source>
        <dbReference type="PROSITE" id="PS51336"/>
    </source>
</evidence>
<name>A0A8X6IFW7_NEPPI</name>
<dbReference type="GO" id="GO:0005509">
    <property type="term" value="F:calcium ion binding"/>
    <property type="evidence" value="ECO:0007669"/>
    <property type="project" value="InterPro"/>
</dbReference>
<dbReference type="PROSITE" id="PS50222">
    <property type="entry name" value="EF_HAND_2"/>
    <property type="match status" value="1"/>
</dbReference>
<keyword evidence="11" id="KW-1185">Reference proteome</keyword>
<keyword evidence="2" id="KW-0963">Cytoplasm</keyword>
<dbReference type="Gene3D" id="2.30.29.170">
    <property type="match status" value="3"/>
</dbReference>
<dbReference type="InterPro" id="IPR011992">
    <property type="entry name" value="EF-hand-dom_pair"/>
</dbReference>
<evidence type="ECO:0000256" key="7">
    <source>
        <dbReference type="ARBA" id="ARBA00023273"/>
    </source>
</evidence>
<comment type="caution">
    <text evidence="10">The sequence shown here is derived from an EMBL/GenBank/DDBJ whole genome shotgun (WGS) entry which is preliminary data.</text>
</comment>
<evidence type="ECO:0000256" key="5">
    <source>
        <dbReference type="ARBA" id="ARBA00023069"/>
    </source>
</evidence>
<dbReference type="SMART" id="SM00676">
    <property type="entry name" value="DM10"/>
    <property type="match status" value="3"/>
</dbReference>
<dbReference type="PROSITE" id="PS51336">
    <property type="entry name" value="DM10"/>
    <property type="match status" value="3"/>
</dbReference>
<feature type="domain" description="DM10" evidence="9">
    <location>
        <begin position="203"/>
        <end position="364"/>
    </location>
</feature>
<evidence type="ECO:0000256" key="3">
    <source>
        <dbReference type="ARBA" id="ARBA00022737"/>
    </source>
</evidence>
<evidence type="ECO:0000256" key="6">
    <source>
        <dbReference type="ARBA" id="ARBA00023212"/>
    </source>
</evidence>
<keyword evidence="4" id="KW-0282">Flagellum</keyword>
<dbReference type="Pfam" id="PF06565">
    <property type="entry name" value="DM10_dom"/>
    <property type="match status" value="3"/>
</dbReference>
<accession>A0A8X6IFW7</accession>
<protein>
    <submittedName>
        <fullName evidence="10">EF-hand domain-containing family member C2</fullName>
    </submittedName>
</protein>
<dbReference type="InterPro" id="IPR040193">
    <property type="entry name" value="EFHC1/EFHC2/EFHB"/>
</dbReference>
<keyword evidence="3" id="KW-0677">Repeat</keyword>